<feature type="transmembrane region" description="Helical" evidence="6">
    <location>
        <begin position="287"/>
        <end position="305"/>
    </location>
</feature>
<keyword evidence="2" id="KW-1003">Cell membrane</keyword>
<keyword evidence="10" id="KW-1185">Reference proteome</keyword>
<reference evidence="9 10" key="1">
    <citation type="submission" date="2018-04" db="EMBL/GenBank/DDBJ databases">
        <title>Pedobacter chongqingensis sp. nov., isolated from a rottenly hemp rope.</title>
        <authorList>
            <person name="Cai Y."/>
        </authorList>
    </citation>
    <scope>NUCLEOTIDE SEQUENCE [LARGE SCALE GENOMIC DNA]</scope>
    <source>
        <strain evidence="9 10">FJ4-8</strain>
    </source>
</reference>
<keyword evidence="5 6" id="KW-0472">Membrane</keyword>
<dbReference type="GO" id="GO:0005886">
    <property type="term" value="C:plasma membrane"/>
    <property type="evidence" value="ECO:0007669"/>
    <property type="project" value="UniProtKB-SubCell"/>
</dbReference>
<organism evidence="9 10">
    <name type="scientific">Pararcticibacter amylolyticus</name>
    <dbReference type="NCBI Taxonomy" id="2173175"/>
    <lineage>
        <taxon>Bacteria</taxon>
        <taxon>Pseudomonadati</taxon>
        <taxon>Bacteroidota</taxon>
        <taxon>Sphingobacteriia</taxon>
        <taxon>Sphingobacteriales</taxon>
        <taxon>Sphingobacteriaceae</taxon>
        <taxon>Pararcticibacter</taxon>
    </lineage>
</organism>
<evidence type="ECO:0000256" key="3">
    <source>
        <dbReference type="ARBA" id="ARBA00022692"/>
    </source>
</evidence>
<evidence type="ECO:0000256" key="4">
    <source>
        <dbReference type="ARBA" id="ARBA00022989"/>
    </source>
</evidence>
<gene>
    <name evidence="9" type="ORF">DDR33_13090</name>
</gene>
<feature type="transmembrane region" description="Helical" evidence="6">
    <location>
        <begin position="338"/>
        <end position="360"/>
    </location>
</feature>
<comment type="caution">
    <text evidence="9">The sequence shown here is derived from an EMBL/GenBank/DDBJ whole genome shotgun (WGS) entry which is preliminary data.</text>
</comment>
<dbReference type="InterPro" id="IPR003838">
    <property type="entry name" value="ABC3_permease_C"/>
</dbReference>
<keyword evidence="9" id="KW-0132">Cell division</keyword>
<evidence type="ECO:0000259" key="8">
    <source>
        <dbReference type="Pfam" id="PF12704"/>
    </source>
</evidence>
<keyword evidence="4 6" id="KW-1133">Transmembrane helix</keyword>
<dbReference type="GO" id="GO:0051301">
    <property type="term" value="P:cell division"/>
    <property type="evidence" value="ECO:0007669"/>
    <property type="project" value="UniProtKB-KW"/>
</dbReference>
<name>A0A2U2PFJ0_9SPHI</name>
<keyword evidence="3 6" id="KW-0812">Transmembrane</keyword>
<sequence>MAKKRKMNYFKTSWRNIKKHKGFSAINAGGLTLGMTSCLLLLLYVWHHWNYDKQFTNRDNIYILQNNQEGDNKIFTFAATPKTIAGAIDSEVPGVKRTARIFSYMADGLISRGETGLKKTGSFADASFFEMFNFNFIKGSPSKALAQPDGIVITDELAASLFGKEDPMGKILKRNDKTPLVVTGVVEKSPLNSSFRYDYFLPWQLLESEQEWIKNAGWGSNFCQTYVQLKDNKYYPSANKLIKKMINAHQDGYKGEAFMFPFSKMHLWSKFENGKSVGGMIDQIRQFLILAVCIMLIACINFMNLSTARSEERAREVGIRKAIGSSRKSLIAQFINESLILSAFAMIAAIVLLAVCLPFFNRLLGIQLSTPWSEWHFWLFLACITILTGIISGSYPAFYLSSFRPVKVLKGSIKGGKGALSVRKILVIIQFGFAVFLITAILCIYKQISFIKDLPTGFEKGNLVEVPVEGNLGKNLNIFIDEAMKSGAIISGTGLSQSINQAGNNTWGFDWPGKLPGQQILIDVLRAGDNFSKTTGVTLIEGRELSGANPADSSSNIMINETAAKVMKLKTPIGSVIKWGGSPVTIVGVFKDFIWGSPYQKVAPMVINYGGKNSTVIALKLNPARNISSSIAGIERILKSINPAYPPVIHFSDDDFEKKFENEKTLGLLANLFGGLAIIISCLGLFGLAAYAAELRTKEIGIRKVLGASVRGITTLLSKDFLQLVLISIAIAVPLSWWALNNWLENYEYHISLNWSIFVFAGVITIGIALITVSFQALRAALANPVKSLRTE</sequence>
<dbReference type="GO" id="GO:0022857">
    <property type="term" value="F:transmembrane transporter activity"/>
    <property type="evidence" value="ECO:0007669"/>
    <property type="project" value="TreeGrafter"/>
</dbReference>
<feature type="transmembrane region" description="Helical" evidence="6">
    <location>
        <begin position="721"/>
        <end position="740"/>
    </location>
</feature>
<feature type="transmembrane region" description="Helical" evidence="6">
    <location>
        <begin position="375"/>
        <end position="400"/>
    </location>
</feature>
<feature type="transmembrane region" description="Helical" evidence="6">
    <location>
        <begin position="421"/>
        <end position="442"/>
    </location>
</feature>
<feature type="domain" description="ABC3 transporter permease C-terminal" evidence="7">
    <location>
        <begin position="672"/>
        <end position="781"/>
    </location>
</feature>
<feature type="domain" description="MacB-like periplasmic core" evidence="8">
    <location>
        <begin position="501"/>
        <end position="628"/>
    </location>
</feature>
<feature type="domain" description="ABC3 transporter permease C-terminal" evidence="7">
    <location>
        <begin position="289"/>
        <end position="392"/>
    </location>
</feature>
<feature type="domain" description="MacB-like periplasmic core" evidence="8">
    <location>
        <begin position="24"/>
        <end position="243"/>
    </location>
</feature>
<feature type="transmembrane region" description="Helical" evidence="6">
    <location>
        <begin position="752"/>
        <end position="778"/>
    </location>
</feature>
<accession>A0A2U2PFJ0</accession>
<dbReference type="InterPro" id="IPR025857">
    <property type="entry name" value="MacB_PCD"/>
</dbReference>
<evidence type="ECO:0000313" key="10">
    <source>
        <dbReference type="Proteomes" id="UP000245647"/>
    </source>
</evidence>
<feature type="transmembrane region" description="Helical" evidence="6">
    <location>
        <begin position="668"/>
        <end position="693"/>
    </location>
</feature>
<evidence type="ECO:0000256" key="6">
    <source>
        <dbReference type="SAM" id="Phobius"/>
    </source>
</evidence>
<proteinExistence type="predicted"/>
<dbReference type="InterPro" id="IPR050250">
    <property type="entry name" value="Macrolide_Exporter_MacB"/>
</dbReference>
<protein>
    <submittedName>
        <fullName evidence="9">Cell division protein FtsX</fullName>
    </submittedName>
</protein>
<dbReference type="PANTHER" id="PTHR30572:SF18">
    <property type="entry name" value="ABC-TYPE MACROLIDE FAMILY EXPORT SYSTEM PERMEASE COMPONENT 2"/>
    <property type="match status" value="1"/>
</dbReference>
<dbReference type="EMBL" id="QEAS01000010">
    <property type="protein sequence ID" value="PWG80130.1"/>
    <property type="molecule type" value="Genomic_DNA"/>
</dbReference>
<comment type="subcellular location">
    <subcellularLocation>
        <location evidence="1">Cell membrane</location>
        <topology evidence="1">Multi-pass membrane protein</topology>
    </subcellularLocation>
</comment>
<dbReference type="Pfam" id="PF12704">
    <property type="entry name" value="MacB_PCD"/>
    <property type="match status" value="2"/>
</dbReference>
<evidence type="ECO:0000256" key="5">
    <source>
        <dbReference type="ARBA" id="ARBA00023136"/>
    </source>
</evidence>
<feature type="transmembrane region" description="Helical" evidence="6">
    <location>
        <begin position="21"/>
        <end position="46"/>
    </location>
</feature>
<dbReference type="AlphaFoldDB" id="A0A2U2PFJ0"/>
<evidence type="ECO:0000256" key="2">
    <source>
        <dbReference type="ARBA" id="ARBA00022475"/>
    </source>
</evidence>
<evidence type="ECO:0000313" key="9">
    <source>
        <dbReference type="EMBL" id="PWG80130.1"/>
    </source>
</evidence>
<dbReference type="Pfam" id="PF02687">
    <property type="entry name" value="FtsX"/>
    <property type="match status" value="2"/>
</dbReference>
<dbReference type="Proteomes" id="UP000245647">
    <property type="component" value="Unassembled WGS sequence"/>
</dbReference>
<evidence type="ECO:0000259" key="7">
    <source>
        <dbReference type="Pfam" id="PF02687"/>
    </source>
</evidence>
<keyword evidence="9" id="KW-0131">Cell cycle</keyword>
<evidence type="ECO:0000256" key="1">
    <source>
        <dbReference type="ARBA" id="ARBA00004651"/>
    </source>
</evidence>
<dbReference type="PANTHER" id="PTHR30572">
    <property type="entry name" value="MEMBRANE COMPONENT OF TRANSPORTER-RELATED"/>
    <property type="match status" value="1"/>
</dbReference>